<evidence type="ECO:0000313" key="3">
    <source>
        <dbReference type="Proteomes" id="UP001152888"/>
    </source>
</evidence>
<accession>A0A9P0PDA1</accession>
<protein>
    <submittedName>
        <fullName evidence="2">Uncharacterized protein</fullName>
    </submittedName>
</protein>
<gene>
    <name evidence="2" type="ORF">ACAOBT_LOCUS14562</name>
</gene>
<dbReference type="Proteomes" id="UP001152888">
    <property type="component" value="Unassembled WGS sequence"/>
</dbReference>
<proteinExistence type="predicted"/>
<reference evidence="2" key="1">
    <citation type="submission" date="2022-03" db="EMBL/GenBank/DDBJ databases">
        <authorList>
            <person name="Sayadi A."/>
        </authorList>
    </citation>
    <scope>NUCLEOTIDE SEQUENCE</scope>
</reference>
<feature type="region of interest" description="Disordered" evidence="1">
    <location>
        <begin position="48"/>
        <end position="92"/>
    </location>
</feature>
<sequence length="92" mass="10428">MTMNLLEGRTSARVILRVVPVRRKHPRGAVGPTKRAAAAAWERRPPWGRQVVANPPPKTLCRSRWPPPVRAANTRTNTKRARPNWSRYPGCN</sequence>
<comment type="caution">
    <text evidence="2">The sequence shown here is derived from an EMBL/GenBank/DDBJ whole genome shotgun (WGS) entry which is preliminary data.</text>
</comment>
<evidence type="ECO:0000313" key="2">
    <source>
        <dbReference type="EMBL" id="CAH1981578.1"/>
    </source>
</evidence>
<name>A0A9P0PDA1_ACAOB</name>
<dbReference type="EMBL" id="CAKOFQ010006910">
    <property type="protein sequence ID" value="CAH1981578.1"/>
    <property type="molecule type" value="Genomic_DNA"/>
</dbReference>
<dbReference type="AlphaFoldDB" id="A0A9P0PDA1"/>
<organism evidence="2 3">
    <name type="scientific">Acanthoscelides obtectus</name>
    <name type="common">Bean weevil</name>
    <name type="synonym">Bruchus obtectus</name>
    <dbReference type="NCBI Taxonomy" id="200917"/>
    <lineage>
        <taxon>Eukaryota</taxon>
        <taxon>Metazoa</taxon>
        <taxon>Ecdysozoa</taxon>
        <taxon>Arthropoda</taxon>
        <taxon>Hexapoda</taxon>
        <taxon>Insecta</taxon>
        <taxon>Pterygota</taxon>
        <taxon>Neoptera</taxon>
        <taxon>Endopterygota</taxon>
        <taxon>Coleoptera</taxon>
        <taxon>Polyphaga</taxon>
        <taxon>Cucujiformia</taxon>
        <taxon>Chrysomeloidea</taxon>
        <taxon>Chrysomelidae</taxon>
        <taxon>Bruchinae</taxon>
        <taxon>Bruchini</taxon>
        <taxon>Acanthoscelides</taxon>
    </lineage>
</organism>
<keyword evidence="3" id="KW-1185">Reference proteome</keyword>
<evidence type="ECO:0000256" key="1">
    <source>
        <dbReference type="SAM" id="MobiDB-lite"/>
    </source>
</evidence>